<dbReference type="Proteomes" id="UP001319180">
    <property type="component" value="Unassembled WGS sequence"/>
</dbReference>
<dbReference type="EMBL" id="JAHESC010000050">
    <property type="protein sequence ID" value="MBT1689875.1"/>
    <property type="molecule type" value="Genomic_DNA"/>
</dbReference>
<reference evidence="2 3" key="1">
    <citation type="submission" date="2021-05" db="EMBL/GenBank/DDBJ databases">
        <title>A Polyphasic approach of four new species of the genus Ohtaekwangia: Ohtaekwangia histidinii sp. nov., Ohtaekwangia cretensis sp. nov., Ohtaekwangia indiensis sp. nov., Ohtaekwangia reichenbachii sp. nov. from diverse environment.</title>
        <authorList>
            <person name="Octaviana S."/>
        </authorList>
    </citation>
    <scope>NUCLEOTIDE SEQUENCE [LARGE SCALE GENOMIC DNA]</scope>
    <source>
        <strain evidence="2 3">PWU37</strain>
    </source>
</reference>
<dbReference type="PROSITE" id="PS51257">
    <property type="entry name" value="PROKAR_LIPOPROTEIN"/>
    <property type="match status" value="1"/>
</dbReference>
<proteinExistence type="predicted"/>
<evidence type="ECO:0000313" key="3">
    <source>
        <dbReference type="Proteomes" id="UP001319180"/>
    </source>
</evidence>
<protein>
    <submittedName>
        <fullName evidence="2">Uncharacterized protein</fullName>
    </submittedName>
</protein>
<keyword evidence="3" id="KW-1185">Reference proteome</keyword>
<sequence>MKKNMYYRFAYRRSLVINSFLSNSFVSACSWPRLLLEVFLRRDMGERYFSLASAITIATLLAVGPVADSLFSFLFMKRHVFIWPSLNWDMISWYAFIAAFISFSLKRNREIKRDANTFDFSRFSLSSGEIDPWFSEVKLFGRVATPRSIETLYEPGMCFLAGVGLVLLWQPVGYLIIVCSILYSLSYVAAYRIGDNFVLDKADEIIAGKNQFRAFVDDTGIDGFRFRSRKPESRADRERFIHSFSALDEDPFNVL</sequence>
<name>A0AAP2DFR7_9BACT</name>
<evidence type="ECO:0000256" key="1">
    <source>
        <dbReference type="SAM" id="Phobius"/>
    </source>
</evidence>
<accession>A0AAP2DFR7</accession>
<comment type="caution">
    <text evidence="2">The sequence shown here is derived from an EMBL/GenBank/DDBJ whole genome shotgun (WGS) entry which is preliminary data.</text>
</comment>
<gene>
    <name evidence="2" type="ORF">KK078_25155</name>
</gene>
<keyword evidence="1" id="KW-0812">Transmembrane</keyword>
<feature type="transmembrane region" description="Helical" evidence="1">
    <location>
        <begin position="87"/>
        <end position="105"/>
    </location>
</feature>
<keyword evidence="1" id="KW-1133">Transmembrane helix</keyword>
<evidence type="ECO:0000313" key="2">
    <source>
        <dbReference type="EMBL" id="MBT1689875.1"/>
    </source>
</evidence>
<keyword evidence="1" id="KW-0472">Membrane</keyword>
<feature type="transmembrane region" description="Helical" evidence="1">
    <location>
        <begin position="175"/>
        <end position="193"/>
    </location>
</feature>
<dbReference type="AlphaFoldDB" id="A0AAP2DFR7"/>
<organism evidence="2 3">
    <name type="scientific">Dawidia soli</name>
    <dbReference type="NCBI Taxonomy" id="2782352"/>
    <lineage>
        <taxon>Bacteria</taxon>
        <taxon>Pseudomonadati</taxon>
        <taxon>Bacteroidota</taxon>
        <taxon>Cytophagia</taxon>
        <taxon>Cytophagales</taxon>
        <taxon>Chryseotaleaceae</taxon>
        <taxon>Dawidia</taxon>
    </lineage>
</organism>
<feature type="transmembrane region" description="Helical" evidence="1">
    <location>
        <begin position="48"/>
        <end position="67"/>
    </location>
</feature>
<dbReference type="RefSeq" id="WP_254093097.1">
    <property type="nucleotide sequence ID" value="NZ_JAHESC010000050.1"/>
</dbReference>